<evidence type="ECO:0000313" key="2">
    <source>
        <dbReference type="EMBL" id="EFB90285.1"/>
    </source>
</evidence>
<dbReference type="EMBL" id="ADFP01000086">
    <property type="protein sequence ID" value="EFB90285.1"/>
    <property type="molecule type" value="Genomic_DNA"/>
</dbReference>
<evidence type="ECO:0000313" key="3">
    <source>
        <dbReference type="Proteomes" id="UP000006462"/>
    </source>
</evidence>
<comment type="caution">
    <text evidence="2">The sequence shown here is derived from an EMBL/GenBank/DDBJ whole genome shotgun (WGS) entry which is preliminary data.</text>
</comment>
<organism evidence="2 3">
    <name type="scientific">Pyramidobacter piscolens W5455</name>
    <dbReference type="NCBI Taxonomy" id="352165"/>
    <lineage>
        <taxon>Bacteria</taxon>
        <taxon>Thermotogati</taxon>
        <taxon>Synergistota</taxon>
        <taxon>Synergistia</taxon>
        <taxon>Synergistales</taxon>
        <taxon>Dethiosulfovibrionaceae</taxon>
        <taxon>Pyramidobacter</taxon>
    </lineage>
</organism>
<sequence>MLVNAWQKKIPRRIFSPRGTLSFQKKGLQRKMPSPVTKRQEPELSWRVGVPVGSNPLILLDFASILVVAFLLAWLVLLAAQFYFDGFVTAAHVWSGAIVAFDFCVLLAIFYAVVCFLVMRNRYAALYRFDRTGAHCDNLKCYPKALERRALHCLCYPIEPPPFSSRSVEKHVGWGDVTHLAELRPLRVLLLKGKRGTLMRVYCPDRESYAAALRFAEAKIAAERTPPDRR</sequence>
<feature type="transmembrane region" description="Helical" evidence="1">
    <location>
        <begin position="96"/>
        <end position="119"/>
    </location>
</feature>
<gene>
    <name evidence="2" type="ORF">HMPREF7215_1197</name>
</gene>
<protein>
    <submittedName>
        <fullName evidence="2">Uncharacterized protein</fullName>
    </submittedName>
</protein>
<feature type="transmembrane region" description="Helical" evidence="1">
    <location>
        <begin position="57"/>
        <end position="84"/>
    </location>
</feature>
<dbReference type="Proteomes" id="UP000006462">
    <property type="component" value="Unassembled WGS sequence"/>
</dbReference>
<proteinExistence type="predicted"/>
<name>A0ABM9ZTS3_9BACT</name>
<keyword evidence="3" id="KW-1185">Reference proteome</keyword>
<keyword evidence="1" id="KW-1133">Transmembrane helix</keyword>
<evidence type="ECO:0000256" key="1">
    <source>
        <dbReference type="SAM" id="Phobius"/>
    </source>
</evidence>
<accession>A0ABM9ZTS3</accession>
<keyword evidence="1" id="KW-0812">Transmembrane</keyword>
<reference evidence="2 3" key="1">
    <citation type="submission" date="2009-12" db="EMBL/GenBank/DDBJ databases">
        <authorList>
            <person name="Shrivastava S."/>
            <person name="Madupu R."/>
            <person name="Durkin A.S."/>
            <person name="Torralba M."/>
            <person name="Methe B."/>
            <person name="Sutton G.G."/>
            <person name="Strausberg R.L."/>
            <person name="Nelson K.E."/>
        </authorList>
    </citation>
    <scope>NUCLEOTIDE SEQUENCE [LARGE SCALE GENOMIC DNA]</scope>
    <source>
        <strain evidence="2 3">W5455</strain>
    </source>
</reference>
<keyword evidence="1" id="KW-0472">Membrane</keyword>